<evidence type="ECO:0000313" key="1">
    <source>
        <dbReference type="EMBL" id="XCM37300.1"/>
    </source>
</evidence>
<gene>
    <name evidence="1" type="ORF">ABWT76_000049</name>
</gene>
<dbReference type="EMBL" id="CP159837">
    <property type="protein sequence ID" value="XCM37300.1"/>
    <property type="molecule type" value="Genomic_DNA"/>
</dbReference>
<name>A0AAU8JFS5_9CYAN</name>
<proteinExistence type="predicted"/>
<organism evidence="1">
    <name type="scientific">Planktothricoides raciborskii GIHE-MW2</name>
    <dbReference type="NCBI Taxonomy" id="2792601"/>
    <lineage>
        <taxon>Bacteria</taxon>
        <taxon>Bacillati</taxon>
        <taxon>Cyanobacteriota</taxon>
        <taxon>Cyanophyceae</taxon>
        <taxon>Oscillatoriophycideae</taxon>
        <taxon>Oscillatoriales</taxon>
        <taxon>Oscillatoriaceae</taxon>
        <taxon>Planktothricoides</taxon>
    </lineage>
</organism>
<dbReference type="Pfam" id="PF13148">
    <property type="entry name" value="DUF3987"/>
    <property type="match status" value="1"/>
</dbReference>
<dbReference type="AlphaFoldDB" id="A0AAU8JFS5"/>
<accession>A0AAU8JFS5</accession>
<sequence>MTTNNIAQTQQNSATAQKNIESNLLARQISEACEAQRSKEQFEAEIQMYVQVVGQYLGSIELNREFPLATEILVMAIRELRWKGRLSALNVPGMTETHKLRLELLLYHHEADLLEKTQLRAEIEKAYQIFGKGFDRAYDAFLCSEGKTNSESQKWTASVIREELEKIAHQNFSESDRKLTISQLAQESRWPVSQLNSIYADIVAELDERDSQQTTKAKIEQILQANQSSINLSEVLPENLARPLTQLAKWMNLQPEVCLVSLLGTVSSLHRTDTELLAATATDYRLSPNLFIGLVAESSQKKSPILKAIATKPLGLLHRDECDRYEQEMATWKEACKRIQSEDKYAEMPPEPQKRVHWLQRTTGEALLRQAGRQQHGMLYLSDELKALFGSLNSYRGGRGSDEEDLLELYDGSGAKTLRAEGLRDDTDKTCLGILGAIQPEILEKLIGGKDDGNGKWARFFFVHQPNTASTLPISGGLNLTEMLAGLYRSISALPAIEYQFDSAAQLRFKQAYDRVEQLRVKEPNQSLRAVYGKTAGRIGKIALNLHVIRWAMGDRTQPISHEIGMDSLLPAIKLANFAIQQIKSLYGQFDDDSLAPHLMKILNLAESKGEWIKARDVQPTFTKKQRPSADQVRQHFVTLADMGLGEIQGEGRNLQFCFCQHFRQR</sequence>
<reference evidence="1" key="1">
    <citation type="submission" date="2024-07" db="EMBL/GenBank/DDBJ databases">
        <authorList>
            <person name="Kim Y.J."/>
            <person name="Jeong J.Y."/>
        </authorList>
    </citation>
    <scope>NUCLEOTIDE SEQUENCE</scope>
    <source>
        <strain evidence="1">GIHE-MW2</strain>
    </source>
</reference>
<dbReference type="InterPro" id="IPR025048">
    <property type="entry name" value="DUF3987"/>
</dbReference>
<dbReference type="RefSeq" id="WP_354635452.1">
    <property type="nucleotide sequence ID" value="NZ_CP159837.1"/>
</dbReference>
<protein>
    <submittedName>
        <fullName evidence="1">DUF3987 domain-containing protein</fullName>
    </submittedName>
</protein>